<dbReference type="PANTHER" id="PTHR32282:SF11">
    <property type="entry name" value="PENICILLIN-BINDING PROTEIN 1B"/>
    <property type="match status" value="1"/>
</dbReference>
<evidence type="ECO:0000256" key="9">
    <source>
        <dbReference type="ARBA" id="ARBA00022679"/>
    </source>
</evidence>
<dbReference type="OrthoDB" id="9766909at2"/>
<dbReference type="HOGENOM" id="CLU_006354_2_4_7"/>
<evidence type="ECO:0000256" key="17">
    <source>
        <dbReference type="ARBA" id="ARBA00049902"/>
    </source>
</evidence>
<dbReference type="GO" id="GO:0030288">
    <property type="term" value="C:outer membrane-bounded periplasmic space"/>
    <property type="evidence" value="ECO:0007669"/>
    <property type="project" value="TreeGrafter"/>
</dbReference>
<evidence type="ECO:0000256" key="10">
    <source>
        <dbReference type="ARBA" id="ARBA00022801"/>
    </source>
</evidence>
<evidence type="ECO:0000259" key="19">
    <source>
        <dbReference type="Pfam" id="PF00905"/>
    </source>
</evidence>
<keyword evidence="10" id="KW-0378">Hydrolase</keyword>
<evidence type="ECO:0000256" key="1">
    <source>
        <dbReference type="ARBA" id="ARBA00004236"/>
    </source>
</evidence>
<organism evidence="21 22">
    <name type="scientific">Sulfurimonas autotrophica (strain ATCC BAA-671 / DSM 16294 / JCM 11897 / OK10)</name>
    <dbReference type="NCBI Taxonomy" id="563040"/>
    <lineage>
        <taxon>Bacteria</taxon>
        <taxon>Pseudomonadati</taxon>
        <taxon>Campylobacterota</taxon>
        <taxon>Epsilonproteobacteria</taxon>
        <taxon>Campylobacterales</taxon>
        <taxon>Sulfurimonadaceae</taxon>
        <taxon>Sulfurimonas</taxon>
    </lineage>
</organism>
<evidence type="ECO:0000256" key="3">
    <source>
        <dbReference type="ARBA" id="ARBA00007090"/>
    </source>
</evidence>
<dbReference type="RefSeq" id="WP_013327677.1">
    <property type="nucleotide sequence ID" value="NC_014506.1"/>
</dbReference>
<sequence length="671" mass="76601">MKKILKKTFITLLVLGFLSPFIILGYYLVSYDYDISSLVNYKPKQTSRIYDKHGEKIANIFDKQHRYYASFNEIPPRIVEALVAIEDTTFFEHSGVNFDAIFRAIIKDIKARKMVEGASTITQQLVKNKLLTREKKLSRKIKELIYSYKLENALTKEQILERYLNEIYFGHGYYGVKTAADGYFHKKLSDLTLKEMAILVGLPKAPSTYAPTKNYDISMGRANRVITRMHTLGWIDDAAFEKALAETPVVYDDTLTQNKAPFIVDEVARRFREMGLNDLKTGGYEIYTTIDLKLQDVARQSLQYAYTSALKRIKKYKEKDEKKLQKALANADEEFKVQDVNVSQLNGALVSLDSKSGDILALVGSVDYKQSSYNRATQGRRQPGSAFKPFIYQVAIDLGYSGATKLVDIAQTYEYEKNGQEMKWQPRNYEKNYKGLITLREALIHSRNLATINLVNDIGLSQLLKELKRFHFKSLPNDLSISLGTMSMSPLELAQYYTSFSNYGIQVKPHLIASIDQGGSTIYEKQDISYYITAPTQAFIMTTILRDVVRRGTGRRARVRGIELAGKTGTTNNNIDAWFAGYSPTVETVVWFGNDDNTPMYHKETGGRVSGPAFAYYFRNVLKLYPQIKRKFDVPEGIIEVDINGKKEYFSDISKPPRREQEVDPEAELLF</sequence>
<evidence type="ECO:0000256" key="15">
    <source>
        <dbReference type="ARBA" id="ARBA00023316"/>
    </source>
</evidence>
<comment type="catalytic activity">
    <reaction evidence="17">
        <text>[GlcNAc-(1-&gt;4)-Mur2Ac(oyl-L-Ala-gamma-D-Glu-L-Lys-D-Ala-D-Ala)](n)-di-trans,octa-cis-undecaprenyl diphosphate + beta-D-GlcNAc-(1-&gt;4)-Mur2Ac(oyl-L-Ala-gamma-D-Glu-L-Lys-D-Ala-D-Ala)-di-trans,octa-cis-undecaprenyl diphosphate = [GlcNAc-(1-&gt;4)-Mur2Ac(oyl-L-Ala-gamma-D-Glu-L-Lys-D-Ala-D-Ala)](n+1)-di-trans,octa-cis-undecaprenyl diphosphate + di-trans,octa-cis-undecaprenyl diphosphate + H(+)</text>
        <dbReference type="Rhea" id="RHEA:23708"/>
        <dbReference type="Rhea" id="RHEA-COMP:9602"/>
        <dbReference type="Rhea" id="RHEA-COMP:9603"/>
        <dbReference type="ChEBI" id="CHEBI:15378"/>
        <dbReference type="ChEBI" id="CHEBI:58405"/>
        <dbReference type="ChEBI" id="CHEBI:60033"/>
        <dbReference type="ChEBI" id="CHEBI:78435"/>
        <dbReference type="EC" id="2.4.99.28"/>
    </reaction>
</comment>
<dbReference type="GO" id="GO:0006508">
    <property type="term" value="P:proteolysis"/>
    <property type="evidence" value="ECO:0007669"/>
    <property type="project" value="UniProtKB-KW"/>
</dbReference>
<keyword evidence="7" id="KW-0645">Protease</keyword>
<comment type="pathway">
    <text evidence="2">Cell wall biogenesis; peptidoglycan biosynthesis.</text>
</comment>
<evidence type="ECO:0000256" key="4">
    <source>
        <dbReference type="ARBA" id="ARBA00007739"/>
    </source>
</evidence>
<dbReference type="Gene3D" id="3.40.710.10">
    <property type="entry name" value="DD-peptidase/beta-lactamase superfamily"/>
    <property type="match status" value="1"/>
</dbReference>
<comment type="similarity">
    <text evidence="4">In the N-terminal section; belongs to the glycosyltransferase 51 family.</text>
</comment>
<proteinExistence type="inferred from homology"/>
<evidence type="ECO:0000256" key="7">
    <source>
        <dbReference type="ARBA" id="ARBA00022670"/>
    </source>
</evidence>
<dbReference type="GO" id="GO:0009252">
    <property type="term" value="P:peptidoglycan biosynthetic process"/>
    <property type="evidence" value="ECO:0007669"/>
    <property type="project" value="UniProtKB-UniPathway"/>
</dbReference>
<dbReference type="GO" id="GO:0071555">
    <property type="term" value="P:cell wall organization"/>
    <property type="evidence" value="ECO:0007669"/>
    <property type="project" value="UniProtKB-KW"/>
</dbReference>
<keyword evidence="22" id="KW-1185">Reference proteome</keyword>
<dbReference type="EMBL" id="CP002205">
    <property type="protein sequence ID" value="ADN09924.1"/>
    <property type="molecule type" value="Genomic_DNA"/>
</dbReference>
<dbReference type="SUPFAM" id="SSF56601">
    <property type="entry name" value="beta-lactamase/transpeptidase-like"/>
    <property type="match status" value="1"/>
</dbReference>
<evidence type="ECO:0000256" key="2">
    <source>
        <dbReference type="ARBA" id="ARBA00004752"/>
    </source>
</evidence>
<evidence type="ECO:0000256" key="6">
    <source>
        <dbReference type="ARBA" id="ARBA00022645"/>
    </source>
</evidence>
<gene>
    <name evidence="21" type="ordered locus">Saut_1880</name>
</gene>
<keyword evidence="15" id="KW-0961">Cell wall biogenesis/degradation</keyword>
<dbReference type="CAZy" id="GT51">
    <property type="family name" value="Glycosyltransferase Family 51"/>
</dbReference>
<keyword evidence="8" id="KW-0328">Glycosyltransferase</keyword>
<dbReference type="SUPFAM" id="SSF53955">
    <property type="entry name" value="Lysozyme-like"/>
    <property type="match status" value="1"/>
</dbReference>
<dbReference type="STRING" id="563040.Saut_1880"/>
<dbReference type="InterPro" id="IPR001264">
    <property type="entry name" value="Glyco_trans_51"/>
</dbReference>
<evidence type="ECO:0000256" key="18">
    <source>
        <dbReference type="SAM" id="Phobius"/>
    </source>
</evidence>
<dbReference type="NCBIfam" id="TIGR02074">
    <property type="entry name" value="PBP_1a_fam"/>
    <property type="match status" value="1"/>
</dbReference>
<dbReference type="AlphaFoldDB" id="E0UQQ2"/>
<keyword evidence="12" id="KW-0573">Peptidoglycan synthesis</keyword>
<dbReference type="InterPro" id="IPR023346">
    <property type="entry name" value="Lysozyme-like_dom_sf"/>
</dbReference>
<name>E0UQQ2_SULAO</name>
<evidence type="ECO:0000256" key="12">
    <source>
        <dbReference type="ARBA" id="ARBA00022984"/>
    </source>
</evidence>
<dbReference type="GO" id="GO:0008955">
    <property type="term" value="F:peptidoglycan glycosyltransferase activity"/>
    <property type="evidence" value="ECO:0007669"/>
    <property type="project" value="UniProtKB-EC"/>
</dbReference>
<keyword evidence="18" id="KW-0812">Transmembrane</keyword>
<dbReference type="UniPathway" id="UPA00219"/>
<keyword evidence="6" id="KW-0121">Carboxypeptidase</keyword>
<dbReference type="Proteomes" id="UP000007803">
    <property type="component" value="Chromosome"/>
</dbReference>
<dbReference type="GO" id="GO:0005886">
    <property type="term" value="C:plasma membrane"/>
    <property type="evidence" value="ECO:0007669"/>
    <property type="project" value="UniProtKB-SubCell"/>
</dbReference>
<evidence type="ECO:0000313" key="22">
    <source>
        <dbReference type="Proteomes" id="UP000007803"/>
    </source>
</evidence>
<evidence type="ECO:0000256" key="14">
    <source>
        <dbReference type="ARBA" id="ARBA00023268"/>
    </source>
</evidence>
<keyword evidence="18" id="KW-1133">Transmembrane helix</keyword>
<comment type="subcellular location">
    <subcellularLocation>
        <location evidence="1">Cell membrane</location>
    </subcellularLocation>
</comment>
<protein>
    <submittedName>
        <fullName evidence="21">Penicillin-binding protein, 1A family</fullName>
    </submittedName>
</protein>
<keyword evidence="9" id="KW-0808">Transferase</keyword>
<feature type="transmembrane region" description="Helical" evidence="18">
    <location>
        <begin position="9"/>
        <end position="29"/>
    </location>
</feature>
<evidence type="ECO:0000256" key="13">
    <source>
        <dbReference type="ARBA" id="ARBA00023136"/>
    </source>
</evidence>
<keyword evidence="5" id="KW-1003">Cell membrane</keyword>
<comment type="catalytic activity">
    <reaction evidence="16">
        <text>Preferential cleavage: (Ac)2-L-Lys-D-Ala-|-D-Ala. Also transpeptidation of peptidyl-alanyl moieties that are N-acyl substituents of D-alanine.</text>
        <dbReference type="EC" id="3.4.16.4"/>
    </reaction>
</comment>
<evidence type="ECO:0000256" key="5">
    <source>
        <dbReference type="ARBA" id="ARBA00022475"/>
    </source>
</evidence>
<evidence type="ECO:0000256" key="11">
    <source>
        <dbReference type="ARBA" id="ARBA00022960"/>
    </source>
</evidence>
<dbReference type="GO" id="GO:0008360">
    <property type="term" value="P:regulation of cell shape"/>
    <property type="evidence" value="ECO:0007669"/>
    <property type="project" value="UniProtKB-KW"/>
</dbReference>
<evidence type="ECO:0000256" key="8">
    <source>
        <dbReference type="ARBA" id="ARBA00022676"/>
    </source>
</evidence>
<dbReference type="eggNOG" id="COG0744">
    <property type="taxonomic scope" value="Bacteria"/>
</dbReference>
<dbReference type="PANTHER" id="PTHR32282">
    <property type="entry name" value="BINDING PROTEIN TRANSPEPTIDASE, PUTATIVE-RELATED"/>
    <property type="match status" value="1"/>
</dbReference>
<evidence type="ECO:0000256" key="16">
    <source>
        <dbReference type="ARBA" id="ARBA00034000"/>
    </source>
</evidence>
<accession>E0UQQ2</accession>
<dbReference type="Gene3D" id="1.10.3810.10">
    <property type="entry name" value="Biosynthetic peptidoglycan transglycosylase-like"/>
    <property type="match status" value="1"/>
</dbReference>
<feature type="domain" description="Penicillin-binding protein transpeptidase" evidence="19">
    <location>
        <begin position="347"/>
        <end position="615"/>
    </location>
</feature>
<evidence type="ECO:0000259" key="20">
    <source>
        <dbReference type="Pfam" id="PF00912"/>
    </source>
</evidence>
<dbReference type="GO" id="GO:0008658">
    <property type="term" value="F:penicillin binding"/>
    <property type="evidence" value="ECO:0007669"/>
    <property type="project" value="InterPro"/>
</dbReference>
<comment type="similarity">
    <text evidence="3">In the C-terminal section; belongs to the transpeptidase family.</text>
</comment>
<dbReference type="InterPro" id="IPR012338">
    <property type="entry name" value="Beta-lactam/transpept-like"/>
</dbReference>
<dbReference type="KEGG" id="sua:Saut_1880"/>
<dbReference type="Pfam" id="PF00912">
    <property type="entry name" value="Transgly"/>
    <property type="match status" value="1"/>
</dbReference>
<dbReference type="InterPro" id="IPR001460">
    <property type="entry name" value="PCN-bd_Tpept"/>
</dbReference>
<reference evidence="22" key="1">
    <citation type="journal article" date="2010" name="Stand. Genomic Sci.">
        <title>Complete genome sequence of Sulfurimonas autotrophica type strain (OK10).</title>
        <authorList>
            <person name="Sikorski J."/>
            <person name="Munk C."/>
            <person name="Lapidus A."/>
            <person name="Djao O."/>
            <person name="Lucas S."/>
            <person name="Glavina Del Rio T."/>
            <person name="Nolan M."/>
            <person name="Tice H."/>
            <person name="Han C."/>
            <person name="Cheng J."/>
            <person name="Tapia R."/>
            <person name="Goodwin L."/>
            <person name="Pitluck S."/>
            <person name="Liolios K."/>
            <person name="Ivanova N."/>
            <person name="Mavromatis K."/>
            <person name="Mikhailova N."/>
            <person name="Pati A."/>
            <person name="Sims D."/>
            <person name="Meincke L."/>
            <person name="Brettin T."/>
            <person name="Detter J."/>
            <person name="Chen A."/>
            <person name="Palaniappan K."/>
            <person name="Land M."/>
            <person name="Hauser L."/>
            <person name="Chang Y."/>
            <person name="Jeffries C."/>
            <person name="Rohde M."/>
            <person name="Lang E."/>
            <person name="Spring S."/>
            <person name="Goker M."/>
            <person name="Woyke T."/>
            <person name="Bristow J."/>
            <person name="Eisen J."/>
            <person name="Markowitz V."/>
            <person name="Hugenholtz P."/>
            <person name="Kyrpides N."/>
            <person name="Klenk H."/>
        </authorList>
    </citation>
    <scope>NUCLEOTIDE SEQUENCE [LARGE SCALE GENOMIC DNA]</scope>
    <source>
        <strain evidence="22">ATCC BAA-671 / DSM 16294 / JCM 11897 / OK10</strain>
    </source>
</reference>
<dbReference type="InterPro" id="IPR050396">
    <property type="entry name" value="Glycosyltr_51/Transpeptidase"/>
</dbReference>
<dbReference type="Pfam" id="PF00905">
    <property type="entry name" value="Transpeptidase"/>
    <property type="match status" value="1"/>
</dbReference>
<keyword evidence="14" id="KW-0511">Multifunctional enzyme</keyword>
<dbReference type="InterPro" id="IPR036950">
    <property type="entry name" value="PBP_transglycosylase"/>
</dbReference>
<dbReference type="FunFam" id="1.10.3810.10:FF:000001">
    <property type="entry name" value="Penicillin-binding protein 1A"/>
    <property type="match status" value="1"/>
</dbReference>
<keyword evidence="11" id="KW-0133">Cell shape</keyword>
<keyword evidence="13 18" id="KW-0472">Membrane</keyword>
<dbReference type="GO" id="GO:0009002">
    <property type="term" value="F:serine-type D-Ala-D-Ala carboxypeptidase activity"/>
    <property type="evidence" value="ECO:0007669"/>
    <property type="project" value="UniProtKB-EC"/>
</dbReference>
<evidence type="ECO:0000313" key="21">
    <source>
        <dbReference type="EMBL" id="ADN09924.1"/>
    </source>
</evidence>
<feature type="domain" description="Glycosyl transferase family 51" evidence="20">
    <location>
        <begin position="54"/>
        <end position="230"/>
    </location>
</feature>